<name>A0A645EXF5_9ZZZZ</name>
<sequence>MSAFPCGPDSMVDEMIIRKFNGIPILNLILDDQDGTAGLETRLESFIDILNFKGGRL</sequence>
<dbReference type="AlphaFoldDB" id="A0A645EXF5"/>
<gene>
    <name evidence="1" type="ORF">SDC9_153947</name>
</gene>
<dbReference type="EMBL" id="VSSQ01052622">
    <property type="protein sequence ID" value="MPN06691.1"/>
    <property type="molecule type" value="Genomic_DNA"/>
</dbReference>
<protein>
    <recommendedName>
        <fullName evidence="2">DUF2229 domain-containing protein</fullName>
    </recommendedName>
</protein>
<evidence type="ECO:0008006" key="2">
    <source>
        <dbReference type="Google" id="ProtNLM"/>
    </source>
</evidence>
<evidence type="ECO:0000313" key="1">
    <source>
        <dbReference type="EMBL" id="MPN06691.1"/>
    </source>
</evidence>
<organism evidence="1">
    <name type="scientific">bioreactor metagenome</name>
    <dbReference type="NCBI Taxonomy" id="1076179"/>
    <lineage>
        <taxon>unclassified sequences</taxon>
        <taxon>metagenomes</taxon>
        <taxon>ecological metagenomes</taxon>
    </lineage>
</organism>
<proteinExistence type="predicted"/>
<accession>A0A645EXF5</accession>
<comment type="caution">
    <text evidence="1">The sequence shown here is derived from an EMBL/GenBank/DDBJ whole genome shotgun (WGS) entry which is preliminary data.</text>
</comment>
<reference evidence="1" key="1">
    <citation type="submission" date="2019-08" db="EMBL/GenBank/DDBJ databases">
        <authorList>
            <person name="Kucharzyk K."/>
            <person name="Murdoch R.W."/>
            <person name="Higgins S."/>
            <person name="Loffler F."/>
        </authorList>
    </citation>
    <scope>NUCLEOTIDE SEQUENCE</scope>
</reference>